<keyword evidence="1" id="KW-0812">Transmembrane</keyword>
<dbReference type="Proteomes" id="UP001156882">
    <property type="component" value="Unassembled WGS sequence"/>
</dbReference>
<keyword evidence="1" id="KW-0472">Membrane</keyword>
<accession>A0ABQ6CUM6</accession>
<feature type="transmembrane region" description="Helical" evidence="1">
    <location>
        <begin position="6"/>
        <end position="29"/>
    </location>
</feature>
<evidence type="ECO:0000313" key="3">
    <source>
        <dbReference type="Proteomes" id="UP001156882"/>
    </source>
</evidence>
<evidence type="ECO:0000256" key="1">
    <source>
        <dbReference type="SAM" id="Phobius"/>
    </source>
</evidence>
<proteinExistence type="predicted"/>
<gene>
    <name evidence="2" type="ORF">GCM10007874_70670</name>
</gene>
<reference evidence="3" key="1">
    <citation type="journal article" date="2019" name="Int. J. Syst. Evol. Microbiol.">
        <title>The Global Catalogue of Microorganisms (GCM) 10K type strain sequencing project: providing services to taxonomists for standard genome sequencing and annotation.</title>
        <authorList>
            <consortium name="The Broad Institute Genomics Platform"/>
            <consortium name="The Broad Institute Genome Sequencing Center for Infectious Disease"/>
            <person name="Wu L."/>
            <person name="Ma J."/>
        </authorList>
    </citation>
    <scope>NUCLEOTIDE SEQUENCE [LARGE SCALE GENOMIC DNA]</scope>
    <source>
        <strain evidence="3">NBRC 101365</strain>
    </source>
</reference>
<keyword evidence="3" id="KW-1185">Reference proteome</keyword>
<name>A0ABQ6CUM6_9HYPH</name>
<evidence type="ECO:0000313" key="2">
    <source>
        <dbReference type="EMBL" id="GLS24046.1"/>
    </source>
</evidence>
<protein>
    <submittedName>
        <fullName evidence="2">Uncharacterized protein</fullName>
    </submittedName>
</protein>
<dbReference type="RefSeq" id="WP_284316968.1">
    <property type="nucleotide sequence ID" value="NZ_BSPC01000095.1"/>
</dbReference>
<sequence length="149" mass="16642">MDAAYISALFGLAGAIVGGLASFSTTWLTQSAQLRERRREVERNRREQLFDSFITEATRLYGDALSHEKDDVADLVLLYAIVGRMRLTTSRTVVEAAERVLDVIVDTYLAPNRTLHELRHLARDGGMNFLGEFGETCRADLQATTYGGR</sequence>
<organism evidence="2 3">
    <name type="scientific">Labrys miyagiensis</name>
    <dbReference type="NCBI Taxonomy" id="346912"/>
    <lineage>
        <taxon>Bacteria</taxon>
        <taxon>Pseudomonadati</taxon>
        <taxon>Pseudomonadota</taxon>
        <taxon>Alphaproteobacteria</taxon>
        <taxon>Hyphomicrobiales</taxon>
        <taxon>Xanthobacteraceae</taxon>
        <taxon>Labrys</taxon>
    </lineage>
</organism>
<comment type="caution">
    <text evidence="2">The sequence shown here is derived from an EMBL/GenBank/DDBJ whole genome shotgun (WGS) entry which is preliminary data.</text>
</comment>
<keyword evidence="1" id="KW-1133">Transmembrane helix</keyword>
<dbReference type="EMBL" id="BSPC01000095">
    <property type="protein sequence ID" value="GLS24046.1"/>
    <property type="molecule type" value="Genomic_DNA"/>
</dbReference>